<reference evidence="3 4" key="1">
    <citation type="submission" date="2018-05" db="EMBL/GenBank/DDBJ databases">
        <title>Streptomyces venezuelae.</title>
        <authorList>
            <person name="Kim W."/>
            <person name="Lee N."/>
            <person name="Cho B.-K."/>
        </authorList>
    </citation>
    <scope>NUCLEOTIDE SEQUENCE [LARGE SCALE GENOMIC DNA]</scope>
    <source>
        <strain evidence="3 4">ATCC 14585</strain>
    </source>
</reference>
<dbReference type="InterPro" id="IPR051908">
    <property type="entry name" value="Ribosomal_N-acetyltransferase"/>
</dbReference>
<feature type="region of interest" description="Disordered" evidence="1">
    <location>
        <begin position="356"/>
        <end position="382"/>
    </location>
</feature>
<dbReference type="GO" id="GO:0005737">
    <property type="term" value="C:cytoplasm"/>
    <property type="evidence" value="ECO:0007669"/>
    <property type="project" value="TreeGrafter"/>
</dbReference>
<name>A0A5P2CHJ1_STRVZ</name>
<dbReference type="Pfam" id="PF13302">
    <property type="entry name" value="Acetyltransf_3"/>
    <property type="match status" value="1"/>
</dbReference>
<organism evidence="3 4">
    <name type="scientific">Streptomyces venezuelae</name>
    <dbReference type="NCBI Taxonomy" id="54571"/>
    <lineage>
        <taxon>Bacteria</taxon>
        <taxon>Bacillati</taxon>
        <taxon>Actinomycetota</taxon>
        <taxon>Actinomycetes</taxon>
        <taxon>Kitasatosporales</taxon>
        <taxon>Streptomycetaceae</taxon>
        <taxon>Streptomyces</taxon>
    </lineage>
</organism>
<dbReference type="PANTHER" id="PTHR43441">
    <property type="entry name" value="RIBOSOMAL-PROTEIN-SERINE ACETYLTRANSFERASE"/>
    <property type="match status" value="1"/>
</dbReference>
<sequence>MGGDQIDEAVAHTAAVLRAAADRDWGAKAGGVDWSCLKTSEHIAGVLAAYACQLTGRATDGWVPFDTFLDEGTGPEGAIHAIEAAAGLLSAVVRTTPRGVRAYHSYPSGGADASGFAAMGVTELLLHTYDIAHALGVDAEPPVSLAEAVLSHLFPHVPPTPAGGTPWTTLLWATGRGDLPDRARVTQWRWHNPYALPAGELSLRELTPAAAADLAEGGTGGLTWLGGAPFGGTRAASGATFNKYVAGVHRPGWGVYALVRTADEVAVGGMGFHGPPDDEGCVEVGYDLVEPARGNGYATVALRALSAWALTHPEVTSLLALTTPENVASQKVATGAGYVRLPDRTPHRAYGLHRKAPSRVITTSSARSTGPAEGVTKSPSWN</sequence>
<accession>A0A5P2CHJ1</accession>
<dbReference type="Gene3D" id="3.40.630.30">
    <property type="match status" value="1"/>
</dbReference>
<dbReference type="SUPFAM" id="SSF109854">
    <property type="entry name" value="DinB/YfiT-like putative metalloenzymes"/>
    <property type="match status" value="1"/>
</dbReference>
<evidence type="ECO:0000259" key="2">
    <source>
        <dbReference type="PROSITE" id="PS51186"/>
    </source>
</evidence>
<gene>
    <name evidence="3" type="ORF">DEJ49_16055</name>
</gene>
<proteinExistence type="predicted"/>
<dbReference type="GO" id="GO:0008999">
    <property type="term" value="F:protein-N-terminal-alanine acetyltransferase activity"/>
    <property type="evidence" value="ECO:0007669"/>
    <property type="project" value="TreeGrafter"/>
</dbReference>
<dbReference type="GO" id="GO:1990189">
    <property type="term" value="F:protein N-terminal-serine acetyltransferase activity"/>
    <property type="evidence" value="ECO:0007669"/>
    <property type="project" value="TreeGrafter"/>
</dbReference>
<dbReference type="AlphaFoldDB" id="A0A5P2CHJ1"/>
<feature type="domain" description="N-acetyltransferase" evidence="2">
    <location>
        <begin position="201"/>
        <end position="357"/>
    </location>
</feature>
<dbReference type="PANTHER" id="PTHR43441:SF6">
    <property type="entry name" value="N-ACETYLTRANSFERASE DOMAIN-CONTAINING PROTEIN"/>
    <property type="match status" value="1"/>
</dbReference>
<dbReference type="SUPFAM" id="SSF55729">
    <property type="entry name" value="Acyl-CoA N-acyltransferases (Nat)"/>
    <property type="match status" value="1"/>
</dbReference>
<evidence type="ECO:0000256" key="1">
    <source>
        <dbReference type="SAM" id="MobiDB-lite"/>
    </source>
</evidence>
<evidence type="ECO:0000313" key="4">
    <source>
        <dbReference type="Proteomes" id="UP000324015"/>
    </source>
</evidence>
<dbReference type="InterPro" id="IPR034660">
    <property type="entry name" value="DinB/YfiT-like"/>
</dbReference>
<keyword evidence="3" id="KW-0808">Transferase</keyword>
<dbReference type="EMBL" id="CP029191">
    <property type="protein sequence ID" value="QES42304.1"/>
    <property type="molecule type" value="Genomic_DNA"/>
</dbReference>
<dbReference type="InterPro" id="IPR016181">
    <property type="entry name" value="Acyl_CoA_acyltransferase"/>
</dbReference>
<dbReference type="PROSITE" id="PS51186">
    <property type="entry name" value="GNAT"/>
    <property type="match status" value="1"/>
</dbReference>
<dbReference type="Proteomes" id="UP000324015">
    <property type="component" value="Chromosome"/>
</dbReference>
<evidence type="ECO:0000313" key="3">
    <source>
        <dbReference type="EMBL" id="QES42304.1"/>
    </source>
</evidence>
<protein>
    <submittedName>
        <fullName evidence="3">GNAT family N-acetyltransferase</fullName>
    </submittedName>
</protein>
<dbReference type="InterPro" id="IPR000182">
    <property type="entry name" value="GNAT_dom"/>
</dbReference>